<keyword evidence="1" id="KW-0472">Membrane</keyword>
<evidence type="ECO:0000256" key="1">
    <source>
        <dbReference type="SAM" id="Phobius"/>
    </source>
</evidence>
<keyword evidence="1" id="KW-1133">Transmembrane helix</keyword>
<keyword evidence="4" id="KW-1185">Reference proteome</keyword>
<gene>
    <name evidence="3" type="ORF">RIF29_47807</name>
    <name evidence="2" type="ORF">RIF29_48423</name>
</gene>
<keyword evidence="1" id="KW-0812">Transmembrane</keyword>
<accession>A0AAN9DPY9</accession>
<dbReference type="EMBL" id="JAYWIO010000156">
    <property type="protein sequence ID" value="KAK7231248.1"/>
    <property type="molecule type" value="Genomic_DNA"/>
</dbReference>
<sequence length="245" mass="27938">MNYDHGQDSFYHDLARLPQIDYMDADLSLYWTKEWLSAEFVPMPAFTKERTCKIEISRLNDLPMLAFTLFWLPGWYAWLTWIGYGLLVAMEASFDRSRLHSLPLIERRKNGTARSMSRYETMPTFRPLFDHSFVSVLALYAYAAVVSVELDISPAIGRLRIQGSELEVESQGREEMPLGQVSLKLGSGIRSSIVGCSSRGDILLSTALCYRFTPLPVRRSMACKQPLGRQYQSIIEVSVFDSLVN</sequence>
<dbReference type="AlphaFoldDB" id="A0AAN9DPY9"/>
<name>A0AAN9DPY9_CROPI</name>
<evidence type="ECO:0000313" key="4">
    <source>
        <dbReference type="Proteomes" id="UP001372338"/>
    </source>
</evidence>
<comment type="caution">
    <text evidence="3">The sequence shown here is derived from an EMBL/GenBank/DDBJ whole genome shotgun (WGS) entry which is preliminary data.</text>
</comment>
<evidence type="ECO:0000313" key="3">
    <source>
        <dbReference type="EMBL" id="KAK7232544.1"/>
    </source>
</evidence>
<reference evidence="3 4" key="1">
    <citation type="submission" date="2024-01" db="EMBL/GenBank/DDBJ databases">
        <title>The genomes of 5 underutilized Papilionoideae crops provide insights into root nodulation and disease resistanc.</title>
        <authorList>
            <person name="Yuan L."/>
        </authorList>
    </citation>
    <scope>NUCLEOTIDE SEQUENCE [LARGE SCALE GENOMIC DNA]</scope>
    <source>
        <strain evidence="3">ZHUSHIDOU_FW_LH</strain>
        <tissue evidence="3">Leaf</tissue>
    </source>
</reference>
<dbReference type="Proteomes" id="UP001372338">
    <property type="component" value="Unassembled WGS sequence"/>
</dbReference>
<organism evidence="3 4">
    <name type="scientific">Crotalaria pallida</name>
    <name type="common">Smooth rattlebox</name>
    <name type="synonym">Crotalaria striata</name>
    <dbReference type="NCBI Taxonomy" id="3830"/>
    <lineage>
        <taxon>Eukaryota</taxon>
        <taxon>Viridiplantae</taxon>
        <taxon>Streptophyta</taxon>
        <taxon>Embryophyta</taxon>
        <taxon>Tracheophyta</taxon>
        <taxon>Spermatophyta</taxon>
        <taxon>Magnoliopsida</taxon>
        <taxon>eudicotyledons</taxon>
        <taxon>Gunneridae</taxon>
        <taxon>Pentapetalae</taxon>
        <taxon>rosids</taxon>
        <taxon>fabids</taxon>
        <taxon>Fabales</taxon>
        <taxon>Fabaceae</taxon>
        <taxon>Papilionoideae</taxon>
        <taxon>50 kb inversion clade</taxon>
        <taxon>genistoids sensu lato</taxon>
        <taxon>core genistoids</taxon>
        <taxon>Crotalarieae</taxon>
        <taxon>Crotalaria</taxon>
    </lineage>
</organism>
<feature type="transmembrane region" description="Helical" evidence="1">
    <location>
        <begin position="69"/>
        <end position="89"/>
    </location>
</feature>
<dbReference type="EMBL" id="JAYWIO010000107">
    <property type="protein sequence ID" value="KAK7232544.1"/>
    <property type="molecule type" value="Genomic_DNA"/>
</dbReference>
<proteinExistence type="predicted"/>
<protein>
    <submittedName>
        <fullName evidence="3">Uncharacterized protein</fullName>
    </submittedName>
</protein>
<evidence type="ECO:0000313" key="2">
    <source>
        <dbReference type="EMBL" id="KAK7231248.1"/>
    </source>
</evidence>